<comment type="catalytic activity">
    <reaction evidence="13">
        <text>N(4)-(alpha-D-Man-(1-&gt;3)-[alpha-D-Man-(1-&gt;3)-[alpha-D-Man-(1-&gt;6)]-alpha-D-Man-(1-&gt;6)]-beta-D-Man-(1-&gt;4)-beta-D-GlcNAc-(1-&gt;4)-beta-D-GlcNAc)-L-asparaginyl-[protein] (N-glucan mannose isomer 5A1,2) + UDP-N-acetyl-alpha-D-glucosamine = N(4)-{beta-D-GlcNAc-(1-&gt;2)-alpha-D-Man-(1-&gt;3)-[alpha-D-Man-(1-&gt;3)-[alpha-D-Man-(1-&gt;6)]-alpha-D-Man-(1-&gt;6)]-beta-D-Man-(1-&gt;4)-beta-D-GlcNAc-(1-&gt;4)-beta-D-GlcNAc}-L-asparaginyl-[protein] + UDP + H(+)</text>
        <dbReference type="Rhea" id="RHEA:11456"/>
        <dbReference type="Rhea" id="RHEA-COMP:14367"/>
        <dbReference type="Rhea" id="RHEA-COMP:14368"/>
        <dbReference type="ChEBI" id="CHEBI:15378"/>
        <dbReference type="ChEBI" id="CHEBI:57705"/>
        <dbReference type="ChEBI" id="CHEBI:58223"/>
        <dbReference type="ChEBI" id="CHEBI:59087"/>
        <dbReference type="ChEBI" id="CHEBI:60625"/>
        <dbReference type="EC" id="2.4.1.101"/>
    </reaction>
</comment>
<keyword evidence="11" id="KW-0472">Membrane</keyword>
<keyword evidence="8 13" id="KW-0735">Signal-anchor</keyword>
<dbReference type="SUPFAM" id="SSF53448">
    <property type="entry name" value="Nucleotide-diphospho-sugar transferases"/>
    <property type="match status" value="1"/>
</dbReference>
<dbReference type="InterPro" id="IPR029044">
    <property type="entry name" value="Nucleotide-diphossugar_trans"/>
</dbReference>
<name>A0A0P4WA41_SCYOL</name>
<dbReference type="GO" id="GO:0030145">
    <property type="term" value="F:manganese ion binding"/>
    <property type="evidence" value="ECO:0007669"/>
    <property type="project" value="UniProtKB-UniRule"/>
</dbReference>
<dbReference type="FunFam" id="3.90.550.10:FF:000252">
    <property type="entry name" value="Protein O-linked-mannose beta-1,2-N-acetylglucosaminyltransferase 1"/>
    <property type="match status" value="1"/>
</dbReference>
<dbReference type="AlphaFoldDB" id="A0A0P4WA41"/>
<accession>A0A0P4WA41</accession>
<evidence type="ECO:0000256" key="10">
    <source>
        <dbReference type="ARBA" id="ARBA00023034"/>
    </source>
</evidence>
<keyword evidence="5" id="KW-0808">Transferase</keyword>
<dbReference type="EC" id="2.4.1.101" evidence="13"/>
<comment type="cofactor">
    <cofactor evidence="13">
        <name>Mn(2+)</name>
        <dbReference type="ChEBI" id="CHEBI:29035"/>
    </cofactor>
    <text evidence="13">The cofactor is mostly bound to the substrate.</text>
</comment>
<dbReference type="Pfam" id="PF03071">
    <property type="entry name" value="GNT-I"/>
    <property type="match status" value="1"/>
</dbReference>
<evidence type="ECO:0000256" key="1">
    <source>
        <dbReference type="ARBA" id="ARBA00004323"/>
    </source>
</evidence>
<reference evidence="14" key="1">
    <citation type="submission" date="2015-09" db="EMBL/GenBank/DDBJ databases">
        <title>Scylla olivacea transcriptome.</title>
        <authorList>
            <person name="Ikhwanuddin M."/>
        </authorList>
    </citation>
    <scope>NUCLEOTIDE SEQUENCE</scope>
</reference>
<dbReference type="InterPro" id="IPR004139">
    <property type="entry name" value="Glyco_trans_13"/>
</dbReference>
<dbReference type="EMBL" id="GDRN01060031">
    <property type="protein sequence ID" value="JAI65443.1"/>
    <property type="molecule type" value="Transcribed_RNA"/>
</dbReference>
<dbReference type="Gene3D" id="3.90.550.10">
    <property type="entry name" value="Spore Coat Polysaccharide Biosynthesis Protein SpsA, Chain A"/>
    <property type="match status" value="1"/>
</dbReference>
<comment type="similarity">
    <text evidence="3 13">Belongs to the glycosyltransferase 13 family.</text>
</comment>
<evidence type="ECO:0000256" key="11">
    <source>
        <dbReference type="ARBA" id="ARBA00023136"/>
    </source>
</evidence>
<organism evidence="14">
    <name type="scientific">Scylla olivacea</name>
    <name type="common">Orange mud crab</name>
    <name type="synonym">Cancer olivacea</name>
    <dbReference type="NCBI Taxonomy" id="85551"/>
    <lineage>
        <taxon>Eukaryota</taxon>
        <taxon>Metazoa</taxon>
        <taxon>Ecdysozoa</taxon>
        <taxon>Arthropoda</taxon>
        <taxon>Crustacea</taxon>
        <taxon>Multicrustacea</taxon>
        <taxon>Malacostraca</taxon>
        <taxon>Eumalacostraca</taxon>
        <taxon>Eucarida</taxon>
        <taxon>Decapoda</taxon>
        <taxon>Pleocyemata</taxon>
        <taxon>Brachyura</taxon>
        <taxon>Eubrachyura</taxon>
        <taxon>Portunoidea</taxon>
        <taxon>Portunidae</taxon>
        <taxon>Portuninae</taxon>
        <taxon>Scylla</taxon>
    </lineage>
</organism>
<protein>
    <recommendedName>
        <fullName evidence="13">Alpha-1,3-mannosyl-glycoprotein 2-beta-N-acetylglucosaminyltransferase</fullName>
        <shortName evidence="13">GNT-I</shortName>
        <shortName evidence="13">GlcNAc-T I</shortName>
        <ecNumber evidence="13">2.4.1.101</ecNumber>
    </recommendedName>
    <alternativeName>
        <fullName evidence="13">N-glycosyl-oligosaccharide-glycoprotein N-acetylglucosaminyltransferase I</fullName>
    </alternativeName>
</protein>
<evidence type="ECO:0000256" key="6">
    <source>
        <dbReference type="ARBA" id="ARBA00022692"/>
    </source>
</evidence>
<keyword evidence="10 13" id="KW-0333">Golgi apparatus</keyword>
<keyword evidence="9" id="KW-1133">Transmembrane helix</keyword>
<evidence type="ECO:0000256" key="3">
    <source>
        <dbReference type="ARBA" id="ARBA00006492"/>
    </source>
</evidence>
<keyword evidence="7 13" id="KW-0479">Metal-binding</keyword>
<evidence type="ECO:0000256" key="2">
    <source>
        <dbReference type="ARBA" id="ARBA00004922"/>
    </source>
</evidence>
<dbReference type="GO" id="GO:0003827">
    <property type="term" value="F:alpha-1,3-mannosylglycoprotein 2-beta-N-acetylglucosaminyltransferase activity"/>
    <property type="evidence" value="ECO:0007669"/>
    <property type="project" value="UniProtKB-UniRule"/>
</dbReference>
<evidence type="ECO:0000256" key="13">
    <source>
        <dbReference type="RuleBase" id="RU368119"/>
    </source>
</evidence>
<dbReference type="GO" id="GO:0000139">
    <property type="term" value="C:Golgi membrane"/>
    <property type="evidence" value="ECO:0007669"/>
    <property type="project" value="UniProtKB-SubCell"/>
</dbReference>
<keyword evidence="12 13" id="KW-0464">Manganese</keyword>
<evidence type="ECO:0000256" key="4">
    <source>
        <dbReference type="ARBA" id="ARBA00022676"/>
    </source>
</evidence>
<comment type="subcellular location">
    <subcellularLocation>
        <location evidence="1 13">Golgi apparatus membrane</location>
        <topology evidence="1 13">Single-pass type II membrane protein</topology>
    </subcellularLocation>
</comment>
<dbReference type="GO" id="GO:0016266">
    <property type="term" value="P:protein O-linked glycosylation via N-acetyl-galactosamine"/>
    <property type="evidence" value="ECO:0007669"/>
    <property type="project" value="TreeGrafter"/>
</dbReference>
<dbReference type="InterPro" id="IPR052463">
    <property type="entry name" value="O-linked_mannose_GnT"/>
</dbReference>
<dbReference type="GO" id="GO:0047223">
    <property type="term" value="F:beta-1,3-galactosyl-O-glycosyl-glycoprotein beta-1,3-N-acetylglucosaminyltransferase activity"/>
    <property type="evidence" value="ECO:0007669"/>
    <property type="project" value="TreeGrafter"/>
</dbReference>
<keyword evidence="6" id="KW-0812">Transmembrane</keyword>
<evidence type="ECO:0000313" key="14">
    <source>
        <dbReference type="EMBL" id="JAI65443.1"/>
    </source>
</evidence>
<comment type="pathway">
    <text evidence="2 13">Protein modification; protein glycosylation.</text>
</comment>
<keyword evidence="4 13" id="KW-0328">Glycosyltransferase</keyword>
<evidence type="ECO:0000256" key="5">
    <source>
        <dbReference type="ARBA" id="ARBA00022679"/>
    </source>
</evidence>
<dbReference type="UniPathway" id="UPA00378"/>
<sequence>MQMSDRTVNYLRKLGSRAILDMTMGDRWAWIWAKEGRTWAEGAVFASGEDSLVVQGGPLRLHARPQRTALTDVECAWPRGGHWDARRTFCAQFEGYGDLCSCWSPVLFPVDVHKANSVAERGMRTIPTVIVASERPLLLHRCLLRLMSVPGADPERMLVVADGDLQGGLREVRALVNLYGIKFEGHDAGGNNVTLRITRHYRTVMEVAFRIFSLDPYVILLEEDLYVAADFYSYFAQTAPLLASDPTLYCVSAWNDLARDDSGGDPRLVMRSETMAGLGWLLSRKVYQDVIIKWPGHDKFADWDMWMRLPEVQQGRECLVPEVSRTFHFGAKGAHLTDYFQANFYVHTSFNTLSHVTLANLDKLSPAAYEQHLKELLLSGVHLDGGAVNPCNKTLLPRNSSTVHVLWIKMNEVSDDYTYMGVVSCLRLWNLDLRAHYKLLWRLRWKGTPLLMVGWPASPFSVLKPQGTHILMRYDPKKPEDEAPVYIYQSSNYSSSIVSASAVTVTPYS</sequence>
<evidence type="ECO:0000256" key="7">
    <source>
        <dbReference type="ARBA" id="ARBA00022723"/>
    </source>
</evidence>
<dbReference type="PANTHER" id="PTHR46396:SF1">
    <property type="entry name" value="PROTEIN O-LINKED-MANNOSE BETA-1,2-N-ACETYLGLUCOSAMINYLTRANSFERASE 1"/>
    <property type="match status" value="1"/>
</dbReference>
<evidence type="ECO:0000256" key="9">
    <source>
        <dbReference type="ARBA" id="ARBA00022989"/>
    </source>
</evidence>
<proteinExistence type="inferred from homology"/>
<evidence type="ECO:0000256" key="12">
    <source>
        <dbReference type="ARBA" id="ARBA00023211"/>
    </source>
</evidence>
<evidence type="ECO:0000256" key="8">
    <source>
        <dbReference type="ARBA" id="ARBA00022968"/>
    </source>
</evidence>
<comment type="function">
    <text evidence="13">Initiates complex N-linked carbohydrate formation. Essential for the conversion of high-mannose to hybrid and complex N-glycans.</text>
</comment>
<dbReference type="PANTHER" id="PTHR46396">
    <property type="entry name" value="PROTEIN O-LINKED-MANNOSE BETA-1,2-N-ACETYLGLUCOSAMINYLTRANSFERASE 1"/>
    <property type="match status" value="1"/>
</dbReference>